<dbReference type="GeneID" id="60800292"/>
<organism evidence="3 4">
    <name type="scientific">Aggregatibacter segnis</name>
    <dbReference type="NCBI Taxonomy" id="739"/>
    <lineage>
        <taxon>Bacteria</taxon>
        <taxon>Pseudomonadati</taxon>
        <taxon>Pseudomonadota</taxon>
        <taxon>Gammaproteobacteria</taxon>
        <taxon>Pasteurellales</taxon>
        <taxon>Pasteurellaceae</taxon>
        <taxon>Aggregatibacter</taxon>
    </lineage>
</organism>
<evidence type="ECO:0000313" key="3">
    <source>
        <dbReference type="EMBL" id="RDE72235.1"/>
    </source>
</evidence>
<dbReference type="InterPro" id="IPR011990">
    <property type="entry name" value="TPR-like_helical_dom_sf"/>
</dbReference>
<keyword evidence="1" id="KW-0802">TPR repeat</keyword>
<feature type="chain" id="PRO_5032724644" evidence="2">
    <location>
        <begin position="19"/>
        <end position="136"/>
    </location>
</feature>
<name>A0A8B2U9N9_9PAST</name>
<feature type="repeat" description="TPR" evidence="1">
    <location>
        <begin position="71"/>
        <end position="104"/>
    </location>
</feature>
<dbReference type="Gene3D" id="1.25.40.10">
    <property type="entry name" value="Tetratricopeptide repeat domain"/>
    <property type="match status" value="1"/>
</dbReference>
<dbReference type="PIRSF" id="PIRSF020555">
    <property type="entry name" value="UCP020555"/>
    <property type="match status" value="1"/>
</dbReference>
<evidence type="ECO:0000256" key="1">
    <source>
        <dbReference type="PROSITE-ProRule" id="PRU00339"/>
    </source>
</evidence>
<dbReference type="AlphaFoldDB" id="A0A8B2U9N9"/>
<dbReference type="Proteomes" id="UP000253998">
    <property type="component" value="Unassembled WGS sequence"/>
</dbReference>
<dbReference type="InterPro" id="IPR014508">
    <property type="entry name" value="UCP020555_TPR-like"/>
</dbReference>
<keyword evidence="2" id="KW-0732">Signal</keyword>
<dbReference type="InterPro" id="IPR019734">
    <property type="entry name" value="TPR_rpt"/>
</dbReference>
<dbReference type="Pfam" id="PF16068">
    <property type="entry name" value="DUF4810"/>
    <property type="match status" value="1"/>
</dbReference>
<dbReference type="RefSeq" id="WP_006718155.1">
    <property type="nucleotide sequence ID" value="NZ_CAUOUY010000018.1"/>
</dbReference>
<evidence type="ECO:0000313" key="4">
    <source>
        <dbReference type="Proteomes" id="UP000253998"/>
    </source>
</evidence>
<sequence>MKKLTLLACLSAVAVLTACSSGHKQHSLYTWNGDVYPSSVYQHLTQEGDPQEQLQKLEELAQLDGGNKVPPGLYAQIGLLYGQLGNPGKMAESYQKEMSLFPESTQYINFLLNKGKKVETAQENRANKKAKKGEKK</sequence>
<comment type="caution">
    <text evidence="3">The sequence shown here is derived from an EMBL/GenBank/DDBJ whole genome shotgun (WGS) entry which is preliminary data.</text>
</comment>
<dbReference type="PROSITE" id="PS50005">
    <property type="entry name" value="TPR"/>
    <property type="match status" value="1"/>
</dbReference>
<reference evidence="3 4" key="1">
    <citation type="submission" date="2018-05" db="EMBL/GenBank/DDBJ databases">
        <title>Draft Genome Sequences for a Diverse set of 7 Haemophilus Species.</title>
        <authorList>
            <person name="Nichols M."/>
            <person name="Topaz N."/>
            <person name="Wang X."/>
            <person name="Wang X."/>
            <person name="Boxrud D."/>
        </authorList>
    </citation>
    <scope>NUCLEOTIDE SEQUENCE [LARGE SCALE GENOMIC DNA]</scope>
    <source>
        <strain evidence="3 4">C2001002503</strain>
    </source>
</reference>
<proteinExistence type="predicted"/>
<accession>A0A8B2U9N9</accession>
<protein>
    <submittedName>
        <fullName evidence="3">DUF4810 domain-containing protein</fullName>
    </submittedName>
</protein>
<dbReference type="PROSITE" id="PS51257">
    <property type="entry name" value="PROKAR_LIPOPROTEIN"/>
    <property type="match status" value="1"/>
</dbReference>
<dbReference type="EMBL" id="QEPM01000001">
    <property type="protein sequence ID" value="RDE72235.1"/>
    <property type="molecule type" value="Genomic_DNA"/>
</dbReference>
<evidence type="ECO:0000256" key="2">
    <source>
        <dbReference type="SAM" id="SignalP"/>
    </source>
</evidence>
<feature type="signal peptide" evidence="2">
    <location>
        <begin position="1"/>
        <end position="18"/>
    </location>
</feature>
<gene>
    <name evidence="3" type="ORF">DPV83_01045</name>
</gene>